<sequence>MLDYLLKSGVCLAAFYLFYKLLLEKEPIHIFKRIYLLGGLLLAFSIPLITFTTTVQVAPVELSPITYSEITFEPALIEETEAEVKNFWPLILWTVYGFGVVLFGLKFLFNLFQIGSKIRKNPNQKAKGFTHVLLQHVITPHTFFSYIFLNKHQYEERKIPQEVFWHEETHAKQKHSLDVVVIELLQVVFWFNPLLYFIKKDIKLNHEFLADSAVLNKGVSLTAYQEILLAFSINSTEPVLANALNYSSIKKRFTIMKTKTSQKTTWIKSLILLPLVAVLVYSFSEKKIVEVEAQNSLIQSNLEEVNKLKVNYSTTQDTKVPDIEININHNKEILINGKNYATIKTLKKQIEKIIKDYTPDQISKLKTIIEADATIKMGFIIDIEIQLRDAGIKKRELKYYDVNTEIHKNQRKATPAQINEYNALAKEYNKQPEYRRVVKMKDYNRMEYIFNKMTVKQKQYAETFPNFPPPPPLSSNISVGLTTQRSKDSLSIPLSNKWRVGYGVNSIIKSERKYLTGRQPIKKSKDSLSIPMSDSLEFANKTYDSYEYKNRVRVGRKAFYVNDSLTPTSTSLSRKQNLKQDALENYISKNNKYEKTRNEEPHYKDRSLSEQKELDNSFSELNNLYNSLSRENQQKTKRPIYPLMPYIKIMKDGKKYYKKES</sequence>
<dbReference type="EMBL" id="CP040749">
    <property type="protein sequence ID" value="QCX40386.1"/>
    <property type="molecule type" value="Genomic_DNA"/>
</dbReference>
<keyword evidence="5" id="KW-1185">Reference proteome</keyword>
<feature type="transmembrane region" description="Helical" evidence="2">
    <location>
        <begin position="90"/>
        <end position="109"/>
    </location>
</feature>
<accession>A0A5B7TYX7</accession>
<dbReference type="OrthoDB" id="1522859at2"/>
<feature type="region of interest" description="Disordered" evidence="1">
    <location>
        <begin position="587"/>
        <end position="612"/>
    </location>
</feature>
<feature type="domain" description="Peptidase M56" evidence="3">
    <location>
        <begin position="149"/>
        <end position="255"/>
    </location>
</feature>
<dbReference type="AlphaFoldDB" id="A0A5B7TYX7"/>
<evidence type="ECO:0000256" key="1">
    <source>
        <dbReference type="SAM" id="MobiDB-lite"/>
    </source>
</evidence>
<dbReference type="KEGG" id="fbe:FF125_18765"/>
<evidence type="ECO:0000313" key="4">
    <source>
        <dbReference type="EMBL" id="QCX40386.1"/>
    </source>
</evidence>
<evidence type="ECO:0000313" key="5">
    <source>
        <dbReference type="Proteomes" id="UP000306229"/>
    </source>
</evidence>
<dbReference type="RefSeq" id="WP_138951360.1">
    <property type="nucleotide sequence ID" value="NZ_CP040749.1"/>
</dbReference>
<feature type="transmembrane region" description="Helical" evidence="2">
    <location>
        <begin position="179"/>
        <end position="198"/>
    </location>
</feature>
<name>A0A5B7TYX7_9FLAO</name>
<dbReference type="Proteomes" id="UP000306229">
    <property type="component" value="Chromosome"/>
</dbReference>
<feature type="transmembrane region" description="Helical" evidence="2">
    <location>
        <begin position="266"/>
        <end position="284"/>
    </location>
</feature>
<dbReference type="InterPro" id="IPR008756">
    <property type="entry name" value="Peptidase_M56"/>
</dbReference>
<keyword evidence="2" id="KW-1133">Transmembrane helix</keyword>
<dbReference type="CDD" id="cd07341">
    <property type="entry name" value="M56_BlaR1_MecR1_like"/>
    <property type="match status" value="1"/>
</dbReference>
<keyword evidence="2" id="KW-0812">Transmembrane</keyword>
<gene>
    <name evidence="4" type="ORF">FF125_18765</name>
</gene>
<feature type="transmembrane region" description="Helical" evidence="2">
    <location>
        <begin position="129"/>
        <end position="149"/>
    </location>
</feature>
<organism evidence="4 5">
    <name type="scientific">Aureibaculum algae</name>
    <dbReference type="NCBI Taxonomy" id="2584122"/>
    <lineage>
        <taxon>Bacteria</taxon>
        <taxon>Pseudomonadati</taxon>
        <taxon>Bacteroidota</taxon>
        <taxon>Flavobacteriia</taxon>
        <taxon>Flavobacteriales</taxon>
        <taxon>Flavobacteriaceae</taxon>
        <taxon>Aureibaculum</taxon>
    </lineage>
</organism>
<protein>
    <recommendedName>
        <fullName evidence="3">Peptidase M56 domain-containing protein</fullName>
    </recommendedName>
</protein>
<evidence type="ECO:0000256" key="2">
    <source>
        <dbReference type="SAM" id="Phobius"/>
    </source>
</evidence>
<dbReference type="PANTHER" id="PTHR34978:SF3">
    <property type="entry name" value="SLR0241 PROTEIN"/>
    <property type="match status" value="1"/>
</dbReference>
<dbReference type="InterPro" id="IPR052173">
    <property type="entry name" value="Beta-lactam_resp_regulator"/>
</dbReference>
<proteinExistence type="predicted"/>
<reference evidence="4 5" key="1">
    <citation type="submission" date="2019-05" db="EMBL/GenBank/DDBJ databases">
        <title>Algicella ahnfeltiae gen. nov., sp. nov., a novel marine bacterium of the family Flavobacteriaceae isolated from a red alga.</title>
        <authorList>
            <person name="Nedashkovskaya O.I."/>
            <person name="Kukhlevskiy A.D."/>
            <person name="Kim S.-G."/>
            <person name="Zhukova N.V."/>
            <person name="Mikhailov V.V."/>
        </authorList>
    </citation>
    <scope>NUCLEOTIDE SEQUENCE [LARGE SCALE GENOMIC DNA]</scope>
    <source>
        <strain evidence="4 5">10Alg115</strain>
    </source>
</reference>
<evidence type="ECO:0000259" key="3">
    <source>
        <dbReference type="Pfam" id="PF05569"/>
    </source>
</evidence>
<feature type="compositionally biased region" description="Basic and acidic residues" evidence="1">
    <location>
        <begin position="591"/>
        <end position="612"/>
    </location>
</feature>
<keyword evidence="2" id="KW-0472">Membrane</keyword>
<feature type="transmembrane region" description="Helical" evidence="2">
    <location>
        <begin position="6"/>
        <end position="23"/>
    </location>
</feature>
<dbReference type="PANTHER" id="PTHR34978">
    <property type="entry name" value="POSSIBLE SENSOR-TRANSDUCER PROTEIN BLAR"/>
    <property type="match status" value="1"/>
</dbReference>
<dbReference type="Pfam" id="PF05569">
    <property type="entry name" value="Peptidase_M56"/>
    <property type="match status" value="1"/>
</dbReference>
<feature type="transmembrane region" description="Helical" evidence="2">
    <location>
        <begin position="35"/>
        <end position="58"/>
    </location>
</feature>